<sequence length="99" mass="11100">MIRVSGRICWVQLVSSVASSAGWNSLSAYKASIASSIAMRRYKDLLHAGYFFNHRSFFVVGSERLVGGSNEWVMMSCDWISAFSMSDLGRVVENTRPRI</sequence>
<dbReference type="EMBL" id="KN822135">
    <property type="protein sequence ID" value="KIM55402.1"/>
    <property type="molecule type" value="Genomic_DNA"/>
</dbReference>
<evidence type="ECO:0000313" key="1">
    <source>
        <dbReference type="EMBL" id="KIM55402.1"/>
    </source>
</evidence>
<evidence type="ECO:0000313" key="2">
    <source>
        <dbReference type="Proteomes" id="UP000053989"/>
    </source>
</evidence>
<dbReference type="HOGENOM" id="CLU_2321710_0_0_1"/>
<proteinExistence type="predicted"/>
<keyword evidence="2" id="KW-1185">Reference proteome</keyword>
<dbReference type="AlphaFoldDB" id="A0A0C2ZS43"/>
<reference evidence="2" key="2">
    <citation type="submission" date="2015-01" db="EMBL/GenBank/DDBJ databases">
        <title>Evolutionary Origins and Diversification of the Mycorrhizal Mutualists.</title>
        <authorList>
            <consortium name="DOE Joint Genome Institute"/>
            <consortium name="Mycorrhizal Genomics Consortium"/>
            <person name="Kohler A."/>
            <person name="Kuo A."/>
            <person name="Nagy L.G."/>
            <person name="Floudas D."/>
            <person name="Copeland A."/>
            <person name="Barry K.W."/>
            <person name="Cichocki N."/>
            <person name="Veneault-Fourrey C."/>
            <person name="LaButti K."/>
            <person name="Lindquist E.A."/>
            <person name="Lipzen A."/>
            <person name="Lundell T."/>
            <person name="Morin E."/>
            <person name="Murat C."/>
            <person name="Riley R."/>
            <person name="Ohm R."/>
            <person name="Sun H."/>
            <person name="Tunlid A."/>
            <person name="Henrissat B."/>
            <person name="Grigoriev I.V."/>
            <person name="Hibbett D.S."/>
            <person name="Martin F."/>
        </authorList>
    </citation>
    <scope>NUCLEOTIDE SEQUENCE [LARGE SCALE GENOMIC DNA]</scope>
    <source>
        <strain evidence="2">Foug A</strain>
    </source>
</reference>
<gene>
    <name evidence="1" type="ORF">SCLCIDRAFT_297223</name>
</gene>
<accession>A0A0C2ZS43</accession>
<dbReference type="Proteomes" id="UP000053989">
    <property type="component" value="Unassembled WGS sequence"/>
</dbReference>
<reference evidence="1 2" key="1">
    <citation type="submission" date="2014-04" db="EMBL/GenBank/DDBJ databases">
        <authorList>
            <consortium name="DOE Joint Genome Institute"/>
            <person name="Kuo A."/>
            <person name="Kohler A."/>
            <person name="Nagy L.G."/>
            <person name="Floudas D."/>
            <person name="Copeland A."/>
            <person name="Barry K.W."/>
            <person name="Cichocki N."/>
            <person name="Veneault-Fourrey C."/>
            <person name="LaButti K."/>
            <person name="Lindquist E.A."/>
            <person name="Lipzen A."/>
            <person name="Lundell T."/>
            <person name="Morin E."/>
            <person name="Murat C."/>
            <person name="Sun H."/>
            <person name="Tunlid A."/>
            <person name="Henrissat B."/>
            <person name="Grigoriev I.V."/>
            <person name="Hibbett D.S."/>
            <person name="Martin F."/>
            <person name="Nordberg H.P."/>
            <person name="Cantor M.N."/>
            <person name="Hua S.X."/>
        </authorList>
    </citation>
    <scope>NUCLEOTIDE SEQUENCE [LARGE SCALE GENOMIC DNA]</scope>
    <source>
        <strain evidence="1 2">Foug A</strain>
    </source>
</reference>
<protein>
    <submittedName>
        <fullName evidence="1">Uncharacterized protein</fullName>
    </submittedName>
</protein>
<organism evidence="1 2">
    <name type="scientific">Scleroderma citrinum Foug A</name>
    <dbReference type="NCBI Taxonomy" id="1036808"/>
    <lineage>
        <taxon>Eukaryota</taxon>
        <taxon>Fungi</taxon>
        <taxon>Dikarya</taxon>
        <taxon>Basidiomycota</taxon>
        <taxon>Agaricomycotina</taxon>
        <taxon>Agaricomycetes</taxon>
        <taxon>Agaricomycetidae</taxon>
        <taxon>Boletales</taxon>
        <taxon>Sclerodermatineae</taxon>
        <taxon>Sclerodermataceae</taxon>
        <taxon>Scleroderma</taxon>
    </lineage>
</organism>
<name>A0A0C2ZS43_9AGAM</name>
<dbReference type="InParanoid" id="A0A0C2ZS43"/>